<feature type="region of interest" description="Disordered" evidence="1">
    <location>
        <begin position="1"/>
        <end position="53"/>
    </location>
</feature>
<dbReference type="GeneID" id="9593356"/>
<dbReference type="HOGENOM" id="CLU_594673_0_0_1"/>
<proteinExistence type="predicted"/>
<dbReference type="KEGG" id="scm:SCHCO_02693088"/>
<dbReference type="Proteomes" id="UP000007431">
    <property type="component" value="Unassembled WGS sequence"/>
</dbReference>
<evidence type="ECO:0000313" key="3">
    <source>
        <dbReference type="Proteomes" id="UP000007431"/>
    </source>
</evidence>
<dbReference type="RefSeq" id="XP_003027017.1">
    <property type="nucleotide sequence ID" value="XM_003026971.1"/>
</dbReference>
<gene>
    <name evidence="2" type="ORF">SCHCODRAFT_114041</name>
</gene>
<evidence type="ECO:0000256" key="1">
    <source>
        <dbReference type="SAM" id="MobiDB-lite"/>
    </source>
</evidence>
<dbReference type="AlphaFoldDB" id="D8QJL7"/>
<dbReference type="EMBL" id="GL377314">
    <property type="protein sequence ID" value="EFI92114.1"/>
    <property type="molecule type" value="Genomic_DNA"/>
</dbReference>
<dbReference type="InParanoid" id="D8QJL7"/>
<feature type="non-terminal residue" evidence="2">
    <location>
        <position position="460"/>
    </location>
</feature>
<dbReference type="VEuPathDB" id="FungiDB:SCHCODRAFT_02693088"/>
<keyword evidence="3" id="KW-1185">Reference proteome</keyword>
<feature type="compositionally biased region" description="Low complexity" evidence="1">
    <location>
        <begin position="230"/>
        <end position="240"/>
    </location>
</feature>
<evidence type="ECO:0000313" key="2">
    <source>
        <dbReference type="EMBL" id="EFI92114.1"/>
    </source>
</evidence>
<accession>D8QJL7</accession>
<organism evidence="3">
    <name type="scientific">Schizophyllum commune (strain H4-8 / FGSC 9210)</name>
    <name type="common">Split gill fungus</name>
    <dbReference type="NCBI Taxonomy" id="578458"/>
    <lineage>
        <taxon>Eukaryota</taxon>
        <taxon>Fungi</taxon>
        <taxon>Dikarya</taxon>
        <taxon>Basidiomycota</taxon>
        <taxon>Agaricomycotina</taxon>
        <taxon>Agaricomycetes</taxon>
        <taxon>Agaricomycetidae</taxon>
        <taxon>Agaricales</taxon>
        <taxon>Schizophyllaceae</taxon>
        <taxon>Schizophyllum</taxon>
    </lineage>
</organism>
<sequence length="460" mass="50048">MAMGLPDDENTVVRTEGGDGDGRRTQNARRGQRGRELPRTGGAGRKPADDVGDILGLSDSYSAPPSTITFISSAGELRGDAREDPAGGTLLFELPAARNTCIRRDKASSTQAPARALLVKTFRLWQVFSSSRDPDGVRADYSPALARESRALGSLPGPAYPSRAALRAAMSSLPRRFVDVARDNTASRAQAAEVDEYMDLCLMSGCIRPSRRRRTLPRSPPASIPPFEYSESTSPSSTHASIKDEFSAEAINLRPWRSEQDLGSAMGLLREMRPDLPLRDLGVSVCRKSGFTSGTTLASSTNFSRALTVHERCPLATPTPQIGAAARKLFLTSGSIRMRRGDFTDPRGNVLLSRERGSPVPPSALSSAARTRRSALASSHYALARPSVLCKVYSFSREIGTSFSSSKFRYRAYRHVCCLITRAPPQRQSLPPRQPSLPLDISLTPKEALKQQKFVRRAGK</sequence>
<feature type="region of interest" description="Disordered" evidence="1">
    <location>
        <begin position="211"/>
        <end position="241"/>
    </location>
</feature>
<feature type="compositionally biased region" description="Acidic residues" evidence="1">
    <location>
        <begin position="1"/>
        <end position="10"/>
    </location>
</feature>
<reference evidence="2 3" key="1">
    <citation type="journal article" date="2010" name="Nat. Biotechnol.">
        <title>Genome sequence of the model mushroom Schizophyllum commune.</title>
        <authorList>
            <person name="Ohm R.A."/>
            <person name="de Jong J.F."/>
            <person name="Lugones L.G."/>
            <person name="Aerts A."/>
            <person name="Kothe E."/>
            <person name="Stajich J.E."/>
            <person name="de Vries R.P."/>
            <person name="Record E."/>
            <person name="Levasseur A."/>
            <person name="Baker S.E."/>
            <person name="Bartholomew K.A."/>
            <person name="Coutinho P.M."/>
            <person name="Erdmann S."/>
            <person name="Fowler T.J."/>
            <person name="Gathman A.C."/>
            <person name="Lombard V."/>
            <person name="Henrissat B."/>
            <person name="Knabe N."/>
            <person name="Kuees U."/>
            <person name="Lilly W.W."/>
            <person name="Lindquist E."/>
            <person name="Lucas S."/>
            <person name="Magnuson J.K."/>
            <person name="Piumi F."/>
            <person name="Raudaskoski M."/>
            <person name="Salamov A."/>
            <person name="Schmutz J."/>
            <person name="Schwarze F.W.M.R."/>
            <person name="vanKuyk P.A."/>
            <person name="Horton J.S."/>
            <person name="Grigoriev I.V."/>
            <person name="Woesten H.A.B."/>
        </authorList>
    </citation>
    <scope>NUCLEOTIDE SEQUENCE [LARGE SCALE GENOMIC DNA]</scope>
    <source>
        <strain evidence="3">H4-8 / FGSC 9210</strain>
    </source>
</reference>
<name>D8QJL7_SCHCM</name>
<protein>
    <submittedName>
        <fullName evidence="2">Uncharacterized protein</fullName>
    </submittedName>
</protein>